<organism evidence="11 12">
    <name type="scientific">Intestinicryptomonas porci</name>
    <dbReference type="NCBI Taxonomy" id="2926320"/>
    <lineage>
        <taxon>Bacteria</taxon>
        <taxon>Pseudomonadati</taxon>
        <taxon>Verrucomicrobiota</taxon>
        <taxon>Opitutia</taxon>
        <taxon>Opitutales</taxon>
        <taxon>Intestinicryptomonaceae</taxon>
        <taxon>Intestinicryptomonas</taxon>
    </lineage>
</organism>
<dbReference type="PRINTS" id="PR00126">
    <property type="entry name" value="ATPASEGAMMA"/>
</dbReference>
<reference evidence="11 12" key="1">
    <citation type="submission" date="2022-03" db="EMBL/GenBank/DDBJ databases">
        <title>Novel taxa within the pig intestine.</title>
        <authorList>
            <person name="Wylensek D."/>
            <person name="Bishof K."/>
            <person name="Afrizal A."/>
            <person name="Clavel T."/>
        </authorList>
    </citation>
    <scope>NUCLEOTIDE SEQUENCE [LARGE SCALE GENOMIC DNA]</scope>
    <source>
        <strain evidence="11 12">CLA-KB-P66</strain>
    </source>
</reference>
<comment type="function">
    <text evidence="1 10">Produces ATP from ADP in the presence of a proton gradient across the membrane. The gamma chain is believed to be important in regulating ATPase activity and the flow of protons through the CF(0) complex.</text>
</comment>
<keyword evidence="5 10" id="KW-0375">Hydrogen ion transport</keyword>
<evidence type="ECO:0000313" key="11">
    <source>
        <dbReference type="EMBL" id="MDX8416086.1"/>
    </source>
</evidence>
<dbReference type="NCBIfam" id="TIGR01146">
    <property type="entry name" value="ATPsyn_F1gamma"/>
    <property type="match status" value="1"/>
</dbReference>
<keyword evidence="7 10" id="KW-0472">Membrane</keyword>
<keyword evidence="10" id="KW-1003">Cell membrane</keyword>
<evidence type="ECO:0000256" key="2">
    <source>
        <dbReference type="ARBA" id="ARBA00004170"/>
    </source>
</evidence>
<dbReference type="PANTHER" id="PTHR11693:SF22">
    <property type="entry name" value="ATP SYNTHASE SUBUNIT GAMMA, MITOCHONDRIAL"/>
    <property type="match status" value="1"/>
</dbReference>
<comment type="similarity">
    <text evidence="3 10">Belongs to the ATPase gamma chain family.</text>
</comment>
<proteinExistence type="inferred from homology"/>
<dbReference type="SUPFAM" id="SSF52943">
    <property type="entry name" value="ATP synthase (F1-ATPase), gamma subunit"/>
    <property type="match status" value="1"/>
</dbReference>
<keyword evidence="6 10" id="KW-0406">Ion transport</keyword>
<dbReference type="EMBL" id="JALBUT010000009">
    <property type="protein sequence ID" value="MDX8416086.1"/>
    <property type="molecule type" value="Genomic_DNA"/>
</dbReference>
<sequence>MREIRSRIKAVKSTGQITRAMQLVAASKMKKAQTRAASGRDYTLLLMDLIDILDPHLTAKFQELFGVRKNQDRRLIIVFSTDKGLCGVLNTNLFKRISALEGDCEFIAVGAKAARFISATGRKLLAQFKISDNISFSEIRPIVELAVSEYRENRVGTIEVLYPAFINTIKQEPELVKILPIDDLDNFIDRMRVKYKADLADRKTDAREIQFEPSLGELMYELPLYYIKNIVYHMALDAKASEQSARMVAMKGASDNAESLMAALTLEYNKARQTAITTEITEIAAASAISQQ</sequence>
<dbReference type="Gene3D" id="3.40.1380.10">
    <property type="match status" value="1"/>
</dbReference>
<dbReference type="HAMAP" id="MF_00815">
    <property type="entry name" value="ATP_synth_gamma_bact"/>
    <property type="match status" value="1"/>
</dbReference>
<dbReference type="PANTHER" id="PTHR11693">
    <property type="entry name" value="ATP SYNTHASE GAMMA CHAIN"/>
    <property type="match status" value="1"/>
</dbReference>
<comment type="caution">
    <text evidence="11">The sequence shown here is derived from an EMBL/GenBank/DDBJ whole genome shotgun (WGS) entry which is preliminary data.</text>
</comment>
<accession>A0ABU4WHP8</accession>
<dbReference type="Gene3D" id="1.10.287.80">
    <property type="entry name" value="ATP synthase, gamma subunit, helix hairpin domain"/>
    <property type="match status" value="1"/>
</dbReference>
<dbReference type="InterPro" id="IPR000131">
    <property type="entry name" value="ATP_synth_F1_gsu"/>
</dbReference>
<evidence type="ECO:0000313" key="12">
    <source>
        <dbReference type="Proteomes" id="UP001275932"/>
    </source>
</evidence>
<comment type="subunit">
    <text evidence="10">F-type ATPases have 2 components, CF(1) - the catalytic core - and CF(0) - the membrane proton channel. CF(1) has five subunits: alpha(3), beta(3), gamma(1), delta(1), epsilon(1). CF(0) has three main subunits: a, b and c.</text>
</comment>
<keyword evidence="8 10" id="KW-0139">CF(1)</keyword>
<dbReference type="Proteomes" id="UP001275932">
    <property type="component" value="Unassembled WGS sequence"/>
</dbReference>
<evidence type="ECO:0000256" key="8">
    <source>
        <dbReference type="ARBA" id="ARBA00023196"/>
    </source>
</evidence>
<dbReference type="Pfam" id="PF00231">
    <property type="entry name" value="ATP-synt"/>
    <property type="match status" value="1"/>
</dbReference>
<evidence type="ECO:0000256" key="3">
    <source>
        <dbReference type="ARBA" id="ARBA00007681"/>
    </source>
</evidence>
<evidence type="ECO:0000256" key="1">
    <source>
        <dbReference type="ARBA" id="ARBA00003456"/>
    </source>
</evidence>
<evidence type="ECO:0000256" key="7">
    <source>
        <dbReference type="ARBA" id="ARBA00023136"/>
    </source>
</evidence>
<evidence type="ECO:0000256" key="6">
    <source>
        <dbReference type="ARBA" id="ARBA00023065"/>
    </source>
</evidence>
<comment type="subcellular location">
    <subcellularLocation>
        <location evidence="10">Cell membrane</location>
        <topology evidence="10">Peripheral membrane protein</topology>
    </subcellularLocation>
    <subcellularLocation>
        <location evidence="2">Membrane</location>
        <topology evidence="2">Peripheral membrane protein</topology>
    </subcellularLocation>
</comment>
<dbReference type="InterPro" id="IPR035968">
    <property type="entry name" value="ATP_synth_F1_ATPase_gsu"/>
</dbReference>
<keyword evidence="9 10" id="KW-0066">ATP synthesis</keyword>
<dbReference type="CDD" id="cd12151">
    <property type="entry name" value="F1-ATPase_gamma"/>
    <property type="match status" value="1"/>
</dbReference>
<keyword evidence="12" id="KW-1185">Reference proteome</keyword>
<dbReference type="RefSeq" id="WP_370397539.1">
    <property type="nucleotide sequence ID" value="NZ_JALBUT010000009.1"/>
</dbReference>
<evidence type="ECO:0000256" key="9">
    <source>
        <dbReference type="ARBA" id="ARBA00023310"/>
    </source>
</evidence>
<evidence type="ECO:0000256" key="4">
    <source>
        <dbReference type="ARBA" id="ARBA00022448"/>
    </source>
</evidence>
<protein>
    <recommendedName>
        <fullName evidence="10">ATP synthase gamma chain</fullName>
    </recommendedName>
    <alternativeName>
        <fullName evidence="10">ATP synthase F1 sector gamma subunit</fullName>
    </alternativeName>
    <alternativeName>
        <fullName evidence="10">F-ATPase gamma subunit</fullName>
    </alternativeName>
</protein>
<evidence type="ECO:0000256" key="5">
    <source>
        <dbReference type="ARBA" id="ARBA00022781"/>
    </source>
</evidence>
<gene>
    <name evidence="10 11" type="primary">atpG</name>
    <name evidence="11" type="ORF">MOX91_07850</name>
</gene>
<evidence type="ECO:0000256" key="10">
    <source>
        <dbReference type="HAMAP-Rule" id="MF_00815"/>
    </source>
</evidence>
<name>A0ABU4WHP8_9BACT</name>
<keyword evidence="4 10" id="KW-0813">Transport</keyword>